<evidence type="ECO:0000313" key="8">
    <source>
        <dbReference type="EMBL" id="BAH91565.1"/>
    </source>
</evidence>
<evidence type="ECO:0000256" key="1">
    <source>
        <dbReference type="ARBA" id="ARBA00001971"/>
    </source>
</evidence>
<dbReference type="InterPro" id="IPR001128">
    <property type="entry name" value="Cyt_P450"/>
</dbReference>
<dbReference type="InterPro" id="IPR036396">
    <property type="entry name" value="Cyt_P450_sf"/>
</dbReference>
<dbReference type="KEGG" id="dosa:Os02g0186333"/>
<dbReference type="GO" id="GO:0020037">
    <property type="term" value="F:heme binding"/>
    <property type="evidence" value="ECO:0007669"/>
    <property type="project" value="InterPro"/>
</dbReference>
<comment type="similarity">
    <text evidence="2">Belongs to the cytochrome P450 family.</text>
</comment>
<dbReference type="Pfam" id="PF00067">
    <property type="entry name" value="p450"/>
    <property type="match status" value="1"/>
</dbReference>
<keyword evidence="6" id="KW-0408">Iron</keyword>
<proteinExistence type="inferred from homology"/>
<comment type="cofactor">
    <cofactor evidence="1">
        <name>heme</name>
        <dbReference type="ChEBI" id="CHEBI:30413"/>
    </cofactor>
</comment>
<name>C7IYG4_ORYSJ</name>
<sequence length="176" mass="19478">MDHVLACVGILVAFTPLFLLAVLPLKLTNGGDGVKLPPGPWRLPVIGSMHHLMGESLVHRAMADLARRLDAPLMYLKLGEVPVVLASSPCAAREIMRAHDVAFASRPLSPTVRRMRPPPPRRRQLRKICVVELLSARRVRTFRRVREEEVARLVGALVCLAHVAQKWLYSGGLVPP</sequence>
<dbReference type="AlphaFoldDB" id="C7IYG4"/>
<evidence type="ECO:0000256" key="5">
    <source>
        <dbReference type="ARBA" id="ARBA00023002"/>
    </source>
</evidence>
<evidence type="ECO:0000256" key="7">
    <source>
        <dbReference type="ARBA" id="ARBA00023033"/>
    </source>
</evidence>
<evidence type="ECO:0000256" key="4">
    <source>
        <dbReference type="ARBA" id="ARBA00022723"/>
    </source>
</evidence>
<reference evidence="8 9" key="1">
    <citation type="journal article" date="2005" name="Nature">
        <title>The map-based sequence of the rice genome.</title>
        <authorList>
            <consortium name="International rice genome sequencing project (IRGSP)"/>
            <person name="Matsumoto T."/>
            <person name="Wu J."/>
            <person name="Kanamori H."/>
            <person name="Katayose Y."/>
            <person name="Fujisawa M."/>
            <person name="Namiki N."/>
            <person name="Mizuno H."/>
            <person name="Yamamoto K."/>
            <person name="Antonio B.A."/>
            <person name="Baba T."/>
            <person name="Sakata K."/>
            <person name="Nagamura Y."/>
            <person name="Aoki H."/>
            <person name="Arikawa K."/>
            <person name="Arita K."/>
            <person name="Bito T."/>
            <person name="Chiden Y."/>
            <person name="Fujitsuka N."/>
            <person name="Fukunaka R."/>
            <person name="Hamada M."/>
            <person name="Harada C."/>
            <person name="Hayashi A."/>
            <person name="Hijishita S."/>
            <person name="Honda M."/>
            <person name="Hosokawa S."/>
            <person name="Ichikawa Y."/>
            <person name="Idonuma A."/>
            <person name="Iijima M."/>
            <person name="Ikeda M."/>
            <person name="Ikeno M."/>
            <person name="Ito K."/>
            <person name="Ito S."/>
            <person name="Ito T."/>
            <person name="Ito Y."/>
            <person name="Ito Y."/>
            <person name="Iwabuchi A."/>
            <person name="Kamiya K."/>
            <person name="Karasawa W."/>
            <person name="Kurita K."/>
            <person name="Katagiri S."/>
            <person name="Kikuta A."/>
            <person name="Kobayashi H."/>
            <person name="Kobayashi N."/>
            <person name="Machita K."/>
            <person name="Maehara T."/>
            <person name="Masukawa M."/>
            <person name="Mizubayashi T."/>
            <person name="Mukai Y."/>
            <person name="Nagasaki H."/>
            <person name="Nagata Y."/>
            <person name="Naito S."/>
            <person name="Nakashima M."/>
            <person name="Nakama Y."/>
            <person name="Nakamichi Y."/>
            <person name="Nakamura M."/>
            <person name="Meguro A."/>
            <person name="Negishi M."/>
            <person name="Ohta I."/>
            <person name="Ohta T."/>
            <person name="Okamoto M."/>
            <person name="Ono N."/>
            <person name="Saji S."/>
            <person name="Sakaguchi M."/>
            <person name="Sakai K."/>
            <person name="Shibata M."/>
            <person name="Shimokawa T."/>
            <person name="Song J."/>
            <person name="Takazaki Y."/>
            <person name="Terasawa K."/>
            <person name="Tsugane M."/>
            <person name="Tsuji K."/>
            <person name="Ueda S."/>
            <person name="Waki K."/>
            <person name="Yamagata H."/>
            <person name="Yamamoto M."/>
            <person name="Yamamoto S."/>
            <person name="Yamane H."/>
            <person name="Yoshiki S."/>
            <person name="Yoshihara R."/>
            <person name="Yukawa K."/>
            <person name="Zhong H."/>
            <person name="Yano M."/>
            <person name="Yuan Q."/>
            <person name="Ouyang S."/>
            <person name="Liu J."/>
            <person name="Jones K.M."/>
            <person name="Gansberger K."/>
            <person name="Moffat K."/>
            <person name="Hill J."/>
            <person name="Bera J."/>
            <person name="Fadrosh D."/>
            <person name="Jin S."/>
            <person name="Johri S."/>
            <person name="Kim M."/>
            <person name="Overton L."/>
            <person name="Reardon M."/>
            <person name="Tsitrin T."/>
            <person name="Vuong H."/>
            <person name="Weaver B."/>
            <person name="Ciecko A."/>
            <person name="Tallon L."/>
            <person name="Jackson J."/>
            <person name="Pai G."/>
            <person name="Aken S.V."/>
            <person name="Utterback T."/>
            <person name="Reidmuller S."/>
            <person name="Feldblyum T."/>
            <person name="Hsiao J."/>
            <person name="Zismann V."/>
            <person name="Iobst S."/>
            <person name="de Vazeille A.R."/>
            <person name="Buell C.R."/>
            <person name="Ying K."/>
            <person name="Li Y."/>
            <person name="Lu T."/>
            <person name="Huang Y."/>
            <person name="Zhao Q."/>
            <person name="Feng Q."/>
            <person name="Zhang L."/>
            <person name="Zhu J."/>
            <person name="Weng Q."/>
            <person name="Mu J."/>
            <person name="Lu Y."/>
            <person name="Fan D."/>
            <person name="Liu Y."/>
            <person name="Guan J."/>
            <person name="Zhang Y."/>
            <person name="Yu S."/>
            <person name="Liu X."/>
            <person name="Zhang Y."/>
            <person name="Hong G."/>
            <person name="Han B."/>
            <person name="Choisne N."/>
            <person name="Demange N."/>
            <person name="Orjeda G."/>
            <person name="Samain S."/>
            <person name="Cattolico L."/>
            <person name="Pelletier E."/>
            <person name="Couloux A."/>
            <person name="Segurens B."/>
            <person name="Wincker P."/>
            <person name="D'Hont A."/>
            <person name="Scarpelli C."/>
            <person name="Weissenbach J."/>
            <person name="Salanoubat M."/>
            <person name="Quetier F."/>
            <person name="Yu Y."/>
            <person name="Kim H.R."/>
            <person name="Rambo T."/>
            <person name="Currie J."/>
            <person name="Collura K."/>
            <person name="Luo M."/>
            <person name="Yang T."/>
            <person name="Ammiraju J.S.S."/>
            <person name="Engler F."/>
            <person name="Soderlund C."/>
            <person name="Wing R.A."/>
            <person name="Palmer L.E."/>
            <person name="de la Bastide M."/>
            <person name="Spiegel L."/>
            <person name="Nascimento L."/>
            <person name="Zutavern T."/>
            <person name="O'Shaughnessy A."/>
            <person name="Dike S."/>
            <person name="Dedhia N."/>
            <person name="Preston R."/>
            <person name="Balija V."/>
            <person name="McCombie W.R."/>
            <person name="Chow T."/>
            <person name="Chen H."/>
            <person name="Chung M."/>
            <person name="Chen C."/>
            <person name="Shaw J."/>
            <person name="Wu H."/>
            <person name="Hsiao K."/>
            <person name="Chao Y."/>
            <person name="Chu M."/>
            <person name="Cheng C."/>
            <person name="Hour A."/>
            <person name="Lee P."/>
            <person name="Lin S."/>
            <person name="Lin Y."/>
            <person name="Liou J."/>
            <person name="Liu S."/>
            <person name="Hsing Y."/>
            <person name="Raghuvanshi S."/>
            <person name="Mohanty A."/>
            <person name="Bharti A.K."/>
            <person name="Gaur A."/>
            <person name="Gupta V."/>
            <person name="Kumar D."/>
            <person name="Ravi V."/>
            <person name="Vij S."/>
            <person name="Kapur A."/>
            <person name="Khurana P."/>
            <person name="Khurana P."/>
            <person name="Khurana J.P."/>
            <person name="Tyagi A.K."/>
            <person name="Gaikwad K."/>
            <person name="Singh A."/>
            <person name="Dalal V."/>
            <person name="Srivastava S."/>
            <person name="Dixit A."/>
            <person name="Pal A.K."/>
            <person name="Ghazi I.A."/>
            <person name="Yadav M."/>
            <person name="Pandit A."/>
            <person name="Bhargava A."/>
            <person name="Sureshbabu K."/>
            <person name="Batra K."/>
            <person name="Sharma T.R."/>
            <person name="Mohapatra T."/>
            <person name="Singh N.K."/>
            <person name="Messing J."/>
            <person name="Nelson A.B."/>
            <person name="Fuks G."/>
            <person name="Kavchok S."/>
            <person name="Keizer G."/>
            <person name="Linton E."/>
            <person name="Llaca V."/>
            <person name="Song R."/>
            <person name="Tanyolac B."/>
            <person name="Young S."/>
            <person name="Ho-Il K."/>
            <person name="Hahn J.H."/>
            <person name="Sangsakoo G."/>
            <person name="Vanavichit A."/>
            <person name="de Mattos Luiz.A.T."/>
            <person name="Zimmer P.D."/>
            <person name="Malone G."/>
            <person name="Dellagostin O."/>
            <person name="de Oliveira A.C."/>
            <person name="Bevan M."/>
            <person name="Bancroft I."/>
            <person name="Minx P."/>
            <person name="Cordum H."/>
            <person name="Wilson R."/>
            <person name="Cheng Z."/>
            <person name="Jin W."/>
            <person name="Jiang J."/>
            <person name="Leong S.A."/>
            <person name="Iwama H."/>
            <person name="Gojobori T."/>
            <person name="Itoh T."/>
            <person name="Niimura Y."/>
            <person name="Fujii Y."/>
            <person name="Habara T."/>
            <person name="Sakai H."/>
            <person name="Sato Y."/>
            <person name="Wilson G."/>
            <person name="Kumar K."/>
            <person name="McCouch S."/>
            <person name="Juretic N."/>
            <person name="Hoen D."/>
            <person name="Wright S."/>
            <person name="Bruskiewich R."/>
            <person name="Bureau T."/>
            <person name="Miyao A."/>
            <person name="Hirochika H."/>
            <person name="Nishikawa T."/>
            <person name="Kadowaki K."/>
            <person name="Sugiura M."/>
            <person name="Burr B."/>
            <person name="Sasaki T."/>
        </authorList>
    </citation>
    <scope>NUCLEOTIDE SEQUENCE [LARGE SCALE GENOMIC DNA]</scope>
    <source>
        <strain evidence="9">cv. Nipponbare</strain>
    </source>
</reference>
<keyword evidence="5" id="KW-0560">Oxidoreductase</keyword>
<organism evidence="8 9">
    <name type="scientific">Oryza sativa subsp. japonica</name>
    <name type="common">Rice</name>
    <dbReference type="NCBI Taxonomy" id="39947"/>
    <lineage>
        <taxon>Eukaryota</taxon>
        <taxon>Viridiplantae</taxon>
        <taxon>Streptophyta</taxon>
        <taxon>Embryophyta</taxon>
        <taxon>Tracheophyta</taxon>
        <taxon>Spermatophyta</taxon>
        <taxon>Magnoliopsida</taxon>
        <taxon>Liliopsida</taxon>
        <taxon>Poales</taxon>
        <taxon>Poaceae</taxon>
        <taxon>BOP clade</taxon>
        <taxon>Oryzoideae</taxon>
        <taxon>Oryzeae</taxon>
        <taxon>Oryzinae</taxon>
        <taxon>Oryza</taxon>
        <taxon>Oryza sativa</taxon>
    </lineage>
</organism>
<evidence type="ECO:0000256" key="6">
    <source>
        <dbReference type="ARBA" id="ARBA00023004"/>
    </source>
</evidence>
<dbReference type="EMBL" id="AP008208">
    <property type="protein sequence ID" value="BAH91565.1"/>
    <property type="molecule type" value="Genomic_DNA"/>
</dbReference>
<keyword evidence="7" id="KW-0503">Monooxygenase</keyword>
<dbReference type="Proteomes" id="UP000000763">
    <property type="component" value="Chromosome 2"/>
</dbReference>
<evidence type="ECO:0000256" key="2">
    <source>
        <dbReference type="ARBA" id="ARBA00010617"/>
    </source>
</evidence>
<dbReference type="GO" id="GO:0005506">
    <property type="term" value="F:iron ion binding"/>
    <property type="evidence" value="ECO:0007669"/>
    <property type="project" value="InterPro"/>
</dbReference>
<reference evidence="9" key="2">
    <citation type="journal article" date="2008" name="Nucleic Acids Res.">
        <title>The rice annotation project database (RAP-DB): 2008 update.</title>
        <authorList>
            <consortium name="The rice annotation project (RAP)"/>
        </authorList>
    </citation>
    <scope>GENOME REANNOTATION</scope>
    <source>
        <strain evidence="9">cv. Nipponbare</strain>
    </source>
</reference>
<dbReference type="PANTHER" id="PTHR47955:SF19">
    <property type="entry name" value="CYTOCHROME P450 71A9-LIKE ISOFORM X1"/>
    <property type="match status" value="1"/>
</dbReference>
<keyword evidence="3" id="KW-0349">Heme</keyword>
<dbReference type="SUPFAM" id="SSF48264">
    <property type="entry name" value="Cytochrome P450"/>
    <property type="match status" value="1"/>
</dbReference>
<evidence type="ECO:0000313" key="9">
    <source>
        <dbReference type="Proteomes" id="UP000000763"/>
    </source>
</evidence>
<protein>
    <submittedName>
        <fullName evidence="8">Os02g0186333 protein</fullName>
    </submittedName>
</protein>
<accession>C7IYG4</accession>
<evidence type="ECO:0000256" key="3">
    <source>
        <dbReference type="ARBA" id="ARBA00022617"/>
    </source>
</evidence>
<dbReference type="PANTHER" id="PTHR47955">
    <property type="entry name" value="CYTOCHROME P450 FAMILY 71 PROTEIN"/>
    <property type="match status" value="1"/>
</dbReference>
<keyword evidence="4" id="KW-0479">Metal-binding</keyword>
<dbReference type="GO" id="GO:0004497">
    <property type="term" value="F:monooxygenase activity"/>
    <property type="evidence" value="ECO:0007669"/>
    <property type="project" value="UniProtKB-KW"/>
</dbReference>
<dbReference type="Gene3D" id="1.10.630.10">
    <property type="entry name" value="Cytochrome P450"/>
    <property type="match status" value="1"/>
</dbReference>
<dbReference type="GO" id="GO:0016705">
    <property type="term" value="F:oxidoreductase activity, acting on paired donors, with incorporation or reduction of molecular oxygen"/>
    <property type="evidence" value="ECO:0007669"/>
    <property type="project" value="InterPro"/>
</dbReference>
<gene>
    <name evidence="8" type="ordered locus">Os02g0186333</name>
</gene>